<reference evidence="2" key="1">
    <citation type="journal article" date="2022" name="Int. J. Mol. Sci.">
        <title>Draft Genome of Tanacetum Coccineum: Genomic Comparison of Closely Related Tanacetum-Family Plants.</title>
        <authorList>
            <person name="Yamashiro T."/>
            <person name="Shiraishi A."/>
            <person name="Nakayama K."/>
            <person name="Satake H."/>
        </authorList>
    </citation>
    <scope>NUCLEOTIDE SEQUENCE</scope>
</reference>
<organism evidence="2 3">
    <name type="scientific">Tanacetum coccineum</name>
    <dbReference type="NCBI Taxonomy" id="301880"/>
    <lineage>
        <taxon>Eukaryota</taxon>
        <taxon>Viridiplantae</taxon>
        <taxon>Streptophyta</taxon>
        <taxon>Embryophyta</taxon>
        <taxon>Tracheophyta</taxon>
        <taxon>Spermatophyta</taxon>
        <taxon>Magnoliopsida</taxon>
        <taxon>eudicotyledons</taxon>
        <taxon>Gunneridae</taxon>
        <taxon>Pentapetalae</taxon>
        <taxon>asterids</taxon>
        <taxon>campanulids</taxon>
        <taxon>Asterales</taxon>
        <taxon>Asteraceae</taxon>
        <taxon>Asteroideae</taxon>
        <taxon>Anthemideae</taxon>
        <taxon>Anthemidinae</taxon>
        <taxon>Tanacetum</taxon>
    </lineage>
</organism>
<dbReference type="EMBL" id="BQNB010019135">
    <property type="protein sequence ID" value="GJT82081.1"/>
    <property type="molecule type" value="Genomic_DNA"/>
</dbReference>
<protein>
    <submittedName>
        <fullName evidence="2">Uncharacterized protein</fullName>
    </submittedName>
</protein>
<reference evidence="2" key="2">
    <citation type="submission" date="2022-01" db="EMBL/GenBank/DDBJ databases">
        <authorList>
            <person name="Yamashiro T."/>
            <person name="Shiraishi A."/>
            <person name="Satake H."/>
            <person name="Nakayama K."/>
        </authorList>
    </citation>
    <scope>NUCLEOTIDE SEQUENCE</scope>
</reference>
<evidence type="ECO:0000313" key="3">
    <source>
        <dbReference type="Proteomes" id="UP001151760"/>
    </source>
</evidence>
<gene>
    <name evidence="2" type="ORF">Tco_1056423</name>
</gene>
<dbReference type="Proteomes" id="UP001151760">
    <property type="component" value="Unassembled WGS sequence"/>
</dbReference>
<proteinExistence type="predicted"/>
<comment type="caution">
    <text evidence="2">The sequence shown here is derived from an EMBL/GenBank/DDBJ whole genome shotgun (WGS) entry which is preliminary data.</text>
</comment>
<accession>A0ABQ5H2M3</accession>
<feature type="region of interest" description="Disordered" evidence="1">
    <location>
        <begin position="1"/>
        <end position="20"/>
    </location>
</feature>
<keyword evidence="3" id="KW-1185">Reference proteome</keyword>
<name>A0ABQ5H2M3_9ASTR</name>
<evidence type="ECO:0000256" key="1">
    <source>
        <dbReference type="SAM" id="MobiDB-lite"/>
    </source>
</evidence>
<sequence>MTRQMPTGSIVNVESTSNARNALNGVKNAGARNVENNGKNSPFFKKQIMLAKKDELGILANPDEYDLMADITQEKKRTKD</sequence>
<evidence type="ECO:0000313" key="2">
    <source>
        <dbReference type="EMBL" id="GJT82081.1"/>
    </source>
</evidence>